<evidence type="ECO:0000313" key="2">
    <source>
        <dbReference type="EMBL" id="SIQ26535.1"/>
    </source>
</evidence>
<organism evidence="2 3">
    <name type="scientific">Acidiphilium rubrum</name>
    <dbReference type="NCBI Taxonomy" id="526"/>
    <lineage>
        <taxon>Bacteria</taxon>
        <taxon>Pseudomonadati</taxon>
        <taxon>Pseudomonadota</taxon>
        <taxon>Alphaproteobacteria</taxon>
        <taxon>Acetobacterales</taxon>
        <taxon>Acidocellaceae</taxon>
        <taxon>Acidiphilium</taxon>
    </lineage>
</organism>
<name>A0A8G2CJH8_ACIRU</name>
<evidence type="ECO:0000313" key="3">
    <source>
        <dbReference type="Proteomes" id="UP000186308"/>
    </source>
</evidence>
<reference evidence="2 3" key="1">
    <citation type="submission" date="2017-01" db="EMBL/GenBank/DDBJ databases">
        <authorList>
            <person name="Varghese N."/>
            <person name="Submissions S."/>
        </authorList>
    </citation>
    <scope>NUCLEOTIDE SEQUENCE [LARGE SCALE GENOMIC DNA]</scope>
    <source>
        <strain evidence="2 3">ATCC 35905</strain>
    </source>
</reference>
<sequence>MRTNPTPLTISLLDRFALIMAMLAEIAVNQGHAQHLPGAKIIAIWQRLTGIAARFARAVLRGPTSSRKRLTPAKPNRAKRPSLPDGFGWLPRVFPGTHDMPAAVTYPAQQLHDLLADPTMAELIETNPAIGRILRPLFEALGIERPAILAIPQPTQPEPAHHEPEPPPAAPPSVPPTAWVTAWVPETSEDRDRQISTHTEPTAPPQLFHYEYETI</sequence>
<feature type="compositionally biased region" description="Pro residues" evidence="1">
    <location>
        <begin position="166"/>
        <end position="175"/>
    </location>
</feature>
<feature type="region of interest" description="Disordered" evidence="1">
    <location>
        <begin position="153"/>
        <end position="207"/>
    </location>
</feature>
<dbReference type="OrthoDB" id="7291563at2"/>
<dbReference type="EMBL" id="FTNE01000003">
    <property type="protein sequence ID" value="SIQ26535.1"/>
    <property type="molecule type" value="Genomic_DNA"/>
</dbReference>
<keyword evidence="3" id="KW-1185">Reference proteome</keyword>
<gene>
    <name evidence="2" type="ORF">SAMN05421828_10310</name>
</gene>
<comment type="caution">
    <text evidence="2">The sequence shown here is derived from an EMBL/GenBank/DDBJ whole genome shotgun (WGS) entry which is preliminary data.</text>
</comment>
<proteinExistence type="predicted"/>
<accession>A0A8G2CJH8</accession>
<evidence type="ECO:0000256" key="1">
    <source>
        <dbReference type="SAM" id="MobiDB-lite"/>
    </source>
</evidence>
<dbReference type="Proteomes" id="UP000186308">
    <property type="component" value="Unassembled WGS sequence"/>
</dbReference>
<dbReference type="RefSeq" id="WP_051657290.1">
    <property type="nucleotide sequence ID" value="NZ_FTNE01000003.1"/>
</dbReference>
<protein>
    <submittedName>
        <fullName evidence="2">Uncharacterized protein</fullName>
    </submittedName>
</protein>
<dbReference type="AlphaFoldDB" id="A0A8G2CJH8"/>